<dbReference type="OrthoDB" id="9779738at2"/>
<evidence type="ECO:0000256" key="6">
    <source>
        <dbReference type="PROSITE-ProRule" id="PRU10077"/>
    </source>
</evidence>
<keyword evidence="3" id="KW-0645">Protease</keyword>
<evidence type="ECO:0000313" key="7">
    <source>
        <dbReference type="EMBL" id="MVT25375.1"/>
    </source>
</evidence>
<gene>
    <name evidence="7" type="ORF">GNZ21_03200</name>
</gene>
<reference evidence="7 8" key="1">
    <citation type="submission" date="2019-12" db="EMBL/GenBank/DDBJ databases">
        <title>Nesterenkonia muleiensis sp. nov., a novel actinobacterium isolated from sap of Populus euphratica.</title>
        <authorList>
            <person name="Wang R."/>
        </authorList>
    </citation>
    <scope>NUCLEOTIDE SEQUENCE [LARGE SCALE GENOMIC DNA]</scope>
    <source>
        <strain evidence="7 8">F10</strain>
    </source>
</reference>
<dbReference type="InterPro" id="IPR016125">
    <property type="entry name" value="Peptidase_C15-like"/>
</dbReference>
<dbReference type="EMBL" id="WRPM01000023">
    <property type="protein sequence ID" value="MVT25375.1"/>
    <property type="molecule type" value="Genomic_DNA"/>
</dbReference>
<dbReference type="GO" id="GO:0016920">
    <property type="term" value="F:pyroglutamyl-peptidase activity"/>
    <property type="evidence" value="ECO:0007669"/>
    <property type="project" value="UniProtKB-EC"/>
</dbReference>
<dbReference type="AlphaFoldDB" id="A0A7K1UFX7"/>
<comment type="catalytic activity">
    <reaction evidence="6">
        <text>Release of an N-terminal pyroglutamyl group from a polypeptide, the second amino acid generally not being Pro.</text>
        <dbReference type="EC" id="3.4.19.3"/>
    </reaction>
</comment>
<evidence type="ECO:0000313" key="8">
    <source>
        <dbReference type="Proteomes" id="UP000460157"/>
    </source>
</evidence>
<keyword evidence="5" id="KW-0788">Thiol protease</keyword>
<dbReference type="Proteomes" id="UP000460157">
    <property type="component" value="Unassembled WGS sequence"/>
</dbReference>
<keyword evidence="2" id="KW-0963">Cytoplasm</keyword>
<dbReference type="PIRSF" id="PIRSF015592">
    <property type="entry name" value="Prld-crbxl_pptds"/>
    <property type="match status" value="1"/>
</dbReference>
<dbReference type="PRINTS" id="PR00706">
    <property type="entry name" value="PYROGLUPTASE"/>
</dbReference>
<evidence type="ECO:0000256" key="5">
    <source>
        <dbReference type="ARBA" id="ARBA00022807"/>
    </source>
</evidence>
<sequence>MAAPQRVLISAFEPFGGADRNPSQDVLTLLTQRADQGELHAQAEHRGVVLIPLTLPVEFGRAGKLLTAAIGDHSPALVVCLGLAAGTETIRLERLGVNLRDARIPDNAGAQPTDAPVAADGPAALFSTLRLKAAHARIAAAGIPVSLSLSAGSYVCNDLLYTALHHISSQRLQIPASFVHIPDLPGVDQQSADQHSPGSPLSIGQAATAVDLLVAESLHNTGDAATPLGTLH</sequence>
<dbReference type="Pfam" id="PF01470">
    <property type="entry name" value="Peptidase_C15"/>
    <property type="match status" value="1"/>
</dbReference>
<dbReference type="InterPro" id="IPR000816">
    <property type="entry name" value="Peptidase_C15"/>
</dbReference>
<dbReference type="InterPro" id="IPR036440">
    <property type="entry name" value="Peptidase_C15-like_sf"/>
</dbReference>
<keyword evidence="4" id="KW-0378">Hydrolase</keyword>
<dbReference type="PROSITE" id="PS01334">
    <property type="entry name" value="PYRASE_CYS"/>
    <property type="match status" value="1"/>
</dbReference>
<evidence type="ECO:0000256" key="3">
    <source>
        <dbReference type="ARBA" id="ARBA00022670"/>
    </source>
</evidence>
<comment type="similarity">
    <text evidence="1">Belongs to the peptidase C15 family.</text>
</comment>
<dbReference type="SUPFAM" id="SSF53182">
    <property type="entry name" value="Pyrrolidone carboxyl peptidase (pyroglutamate aminopeptidase)"/>
    <property type="match status" value="1"/>
</dbReference>
<dbReference type="RefSeq" id="WP_157321276.1">
    <property type="nucleotide sequence ID" value="NZ_BMFX01000005.1"/>
</dbReference>
<evidence type="ECO:0000256" key="4">
    <source>
        <dbReference type="ARBA" id="ARBA00022801"/>
    </source>
</evidence>
<dbReference type="PANTHER" id="PTHR23402">
    <property type="entry name" value="PROTEASE FAMILY C15 PYROGLUTAMYL-PEPTIDASE I-RELATED"/>
    <property type="match status" value="1"/>
</dbReference>
<evidence type="ECO:0000256" key="1">
    <source>
        <dbReference type="ARBA" id="ARBA00006641"/>
    </source>
</evidence>
<comment type="caution">
    <text evidence="7">The sequence shown here is derived from an EMBL/GenBank/DDBJ whole genome shotgun (WGS) entry which is preliminary data.</text>
</comment>
<dbReference type="InterPro" id="IPR033694">
    <property type="entry name" value="PGPEP1_Cys_AS"/>
</dbReference>
<dbReference type="CDD" id="cd00501">
    <property type="entry name" value="Peptidase_C15"/>
    <property type="match status" value="1"/>
</dbReference>
<name>A0A7K1UFX7_9MICC</name>
<dbReference type="EC" id="3.4.19.3" evidence="6"/>
<feature type="active site" evidence="6">
    <location>
        <position position="156"/>
    </location>
</feature>
<keyword evidence="8" id="KW-1185">Reference proteome</keyword>
<accession>A0A7K1UFX7</accession>
<proteinExistence type="inferred from homology"/>
<dbReference type="Gene3D" id="3.40.630.20">
    <property type="entry name" value="Peptidase C15, pyroglutamyl peptidase I-like"/>
    <property type="match status" value="1"/>
</dbReference>
<dbReference type="GO" id="GO:0005829">
    <property type="term" value="C:cytosol"/>
    <property type="evidence" value="ECO:0007669"/>
    <property type="project" value="InterPro"/>
</dbReference>
<dbReference type="GO" id="GO:0006508">
    <property type="term" value="P:proteolysis"/>
    <property type="evidence" value="ECO:0007669"/>
    <property type="project" value="UniProtKB-KW"/>
</dbReference>
<protein>
    <recommendedName>
        <fullName evidence="6">Pyroglutamyl-peptidase I</fullName>
        <ecNumber evidence="6">3.4.19.3</ecNumber>
    </recommendedName>
</protein>
<evidence type="ECO:0000256" key="2">
    <source>
        <dbReference type="ARBA" id="ARBA00022490"/>
    </source>
</evidence>
<organism evidence="7 8">
    <name type="scientific">Nesterenkonia alkaliphila</name>
    <dbReference type="NCBI Taxonomy" id="1463631"/>
    <lineage>
        <taxon>Bacteria</taxon>
        <taxon>Bacillati</taxon>
        <taxon>Actinomycetota</taxon>
        <taxon>Actinomycetes</taxon>
        <taxon>Micrococcales</taxon>
        <taxon>Micrococcaceae</taxon>
        <taxon>Nesterenkonia</taxon>
    </lineage>
</organism>
<dbReference type="PANTHER" id="PTHR23402:SF1">
    <property type="entry name" value="PYROGLUTAMYL-PEPTIDASE I"/>
    <property type="match status" value="1"/>
</dbReference>